<reference evidence="2 3" key="1">
    <citation type="journal article" date="2016" name="Nat. Commun.">
        <title>Ectomycorrhizal ecology is imprinted in the genome of the dominant symbiotic fungus Cenococcum geophilum.</title>
        <authorList>
            <consortium name="DOE Joint Genome Institute"/>
            <person name="Peter M."/>
            <person name="Kohler A."/>
            <person name="Ohm R.A."/>
            <person name="Kuo A."/>
            <person name="Krutzmann J."/>
            <person name="Morin E."/>
            <person name="Arend M."/>
            <person name="Barry K.W."/>
            <person name="Binder M."/>
            <person name="Choi C."/>
            <person name="Clum A."/>
            <person name="Copeland A."/>
            <person name="Grisel N."/>
            <person name="Haridas S."/>
            <person name="Kipfer T."/>
            <person name="LaButti K."/>
            <person name="Lindquist E."/>
            <person name="Lipzen A."/>
            <person name="Maire R."/>
            <person name="Meier B."/>
            <person name="Mihaltcheva S."/>
            <person name="Molinier V."/>
            <person name="Murat C."/>
            <person name="Poggeler S."/>
            <person name="Quandt C.A."/>
            <person name="Sperisen C."/>
            <person name="Tritt A."/>
            <person name="Tisserant E."/>
            <person name="Crous P.W."/>
            <person name="Henrissat B."/>
            <person name="Nehls U."/>
            <person name="Egli S."/>
            <person name="Spatafora J.W."/>
            <person name="Grigoriev I.V."/>
            <person name="Martin F.M."/>
        </authorList>
    </citation>
    <scope>NUCLEOTIDE SEQUENCE [LARGE SCALE GENOMIC DNA]</scope>
    <source>
        <strain evidence="2 3">CBS 207.34</strain>
    </source>
</reference>
<feature type="transmembrane region" description="Helical" evidence="1">
    <location>
        <begin position="77"/>
        <end position="95"/>
    </location>
</feature>
<accession>A0A8E2JVG6</accession>
<name>A0A8E2JVG6_9PEZI</name>
<keyword evidence="1" id="KW-1133">Transmembrane helix</keyword>
<gene>
    <name evidence="2" type="ORF">AOQ84DRAFT_230456</name>
</gene>
<dbReference type="AlphaFoldDB" id="A0A8E2JVG6"/>
<evidence type="ECO:0000313" key="2">
    <source>
        <dbReference type="EMBL" id="OCL10667.1"/>
    </source>
</evidence>
<protein>
    <submittedName>
        <fullName evidence="2">Uncharacterized protein</fullName>
    </submittedName>
</protein>
<organism evidence="2 3">
    <name type="scientific">Glonium stellatum</name>
    <dbReference type="NCBI Taxonomy" id="574774"/>
    <lineage>
        <taxon>Eukaryota</taxon>
        <taxon>Fungi</taxon>
        <taxon>Dikarya</taxon>
        <taxon>Ascomycota</taxon>
        <taxon>Pezizomycotina</taxon>
        <taxon>Dothideomycetes</taxon>
        <taxon>Pleosporomycetidae</taxon>
        <taxon>Gloniales</taxon>
        <taxon>Gloniaceae</taxon>
        <taxon>Glonium</taxon>
    </lineage>
</organism>
<proteinExistence type="predicted"/>
<keyword evidence="3" id="KW-1185">Reference proteome</keyword>
<evidence type="ECO:0000313" key="3">
    <source>
        <dbReference type="Proteomes" id="UP000250140"/>
    </source>
</evidence>
<keyword evidence="1" id="KW-0812">Transmembrane</keyword>
<sequence>ASTPTPTAADLTTTSTFYGDGLGPTETVVYWFAKVANATASGAQGNYTQPTPSSVAGQVTAAAAAVGVDGLVMAGVWLGWVAVSVAVAGFAVGLGG</sequence>
<feature type="non-terminal residue" evidence="2">
    <location>
        <position position="1"/>
    </location>
</feature>
<dbReference type="Proteomes" id="UP000250140">
    <property type="component" value="Unassembled WGS sequence"/>
</dbReference>
<evidence type="ECO:0000256" key="1">
    <source>
        <dbReference type="SAM" id="Phobius"/>
    </source>
</evidence>
<keyword evidence="1" id="KW-0472">Membrane</keyword>
<dbReference type="EMBL" id="KV749195">
    <property type="protein sequence ID" value="OCL10667.1"/>
    <property type="molecule type" value="Genomic_DNA"/>
</dbReference>